<gene>
    <name evidence="3" type="ORF">D0Y65_022591</name>
</gene>
<dbReference type="Pfam" id="PF04419">
    <property type="entry name" value="SERF-like_N"/>
    <property type="match status" value="1"/>
</dbReference>
<reference evidence="3 4" key="1">
    <citation type="submission" date="2018-09" db="EMBL/GenBank/DDBJ databases">
        <title>A high-quality reference genome of wild soybean provides a powerful tool to mine soybean genomes.</title>
        <authorList>
            <person name="Xie M."/>
            <person name="Chung C.Y.L."/>
            <person name="Li M.-W."/>
            <person name="Wong F.-L."/>
            <person name="Chan T.-F."/>
            <person name="Lam H.-M."/>
        </authorList>
    </citation>
    <scope>NUCLEOTIDE SEQUENCE [LARGE SCALE GENOMIC DNA]</scope>
    <source>
        <strain evidence="4">cv. W05</strain>
        <tissue evidence="3">Hypocotyl of etiolated seedlings</tissue>
    </source>
</reference>
<dbReference type="EMBL" id="QZWG01000008">
    <property type="protein sequence ID" value="RZC00305.1"/>
    <property type="molecule type" value="Genomic_DNA"/>
</dbReference>
<dbReference type="Proteomes" id="UP000289340">
    <property type="component" value="Chromosome 8"/>
</dbReference>
<name>A0A445JPG4_GLYSO</name>
<feature type="compositionally biased region" description="Basic residues" evidence="1">
    <location>
        <begin position="42"/>
        <end position="53"/>
    </location>
</feature>
<evidence type="ECO:0000313" key="3">
    <source>
        <dbReference type="EMBL" id="RZC00305.1"/>
    </source>
</evidence>
<evidence type="ECO:0000256" key="1">
    <source>
        <dbReference type="SAM" id="MobiDB-lite"/>
    </source>
</evidence>
<keyword evidence="4" id="KW-1185">Reference proteome</keyword>
<feature type="region of interest" description="Disordered" evidence="1">
    <location>
        <begin position="1"/>
        <end position="67"/>
    </location>
</feature>
<proteinExistence type="predicted"/>
<comment type="caution">
    <text evidence="3">The sequence shown here is derived from an EMBL/GenBank/DDBJ whole genome shotgun (WGS) entry which is preliminary data.</text>
</comment>
<feature type="domain" description="Small EDRK-rich factor-like N-terminal" evidence="2">
    <location>
        <begin position="1"/>
        <end position="34"/>
    </location>
</feature>
<sequence length="67" mass="8151">ARGSQRDRDRERAQARTGAKGKQKDDGLTPEQRRERLEMQRRCRRRPQRKRHRVQEGIMQLEAKNRQ</sequence>
<protein>
    <recommendedName>
        <fullName evidence="2">Small EDRK-rich factor-like N-terminal domain-containing protein</fullName>
    </recommendedName>
</protein>
<accession>A0A445JPG4</accession>
<evidence type="ECO:0000259" key="2">
    <source>
        <dbReference type="Pfam" id="PF04419"/>
    </source>
</evidence>
<dbReference type="AlphaFoldDB" id="A0A445JPG4"/>
<organism evidence="3 4">
    <name type="scientific">Glycine soja</name>
    <name type="common">Wild soybean</name>
    <dbReference type="NCBI Taxonomy" id="3848"/>
    <lineage>
        <taxon>Eukaryota</taxon>
        <taxon>Viridiplantae</taxon>
        <taxon>Streptophyta</taxon>
        <taxon>Embryophyta</taxon>
        <taxon>Tracheophyta</taxon>
        <taxon>Spermatophyta</taxon>
        <taxon>Magnoliopsida</taxon>
        <taxon>eudicotyledons</taxon>
        <taxon>Gunneridae</taxon>
        <taxon>Pentapetalae</taxon>
        <taxon>rosids</taxon>
        <taxon>fabids</taxon>
        <taxon>Fabales</taxon>
        <taxon>Fabaceae</taxon>
        <taxon>Papilionoideae</taxon>
        <taxon>50 kb inversion clade</taxon>
        <taxon>NPAAA clade</taxon>
        <taxon>indigoferoid/millettioid clade</taxon>
        <taxon>Phaseoleae</taxon>
        <taxon>Glycine</taxon>
        <taxon>Glycine subgen. Soja</taxon>
    </lineage>
</organism>
<evidence type="ECO:0000313" key="4">
    <source>
        <dbReference type="Proteomes" id="UP000289340"/>
    </source>
</evidence>
<feature type="compositionally biased region" description="Basic and acidic residues" evidence="1">
    <location>
        <begin position="1"/>
        <end position="14"/>
    </location>
</feature>
<dbReference type="InterPro" id="IPR007513">
    <property type="entry name" value="SERF-like_N"/>
</dbReference>
<feature type="non-terminal residue" evidence="3">
    <location>
        <position position="1"/>
    </location>
</feature>
<feature type="compositionally biased region" description="Basic and acidic residues" evidence="1">
    <location>
        <begin position="22"/>
        <end position="41"/>
    </location>
</feature>